<evidence type="ECO:0000256" key="5">
    <source>
        <dbReference type="ARBA" id="ARBA00023002"/>
    </source>
</evidence>
<keyword evidence="5" id="KW-0560">Oxidoreductase</keyword>
<accession>A0A6P8BFY3</accession>
<comment type="pathway">
    <text evidence="2">Mycotoxin biosynthesis.</text>
</comment>
<keyword evidence="4 10" id="KW-1133">Transmembrane helix</keyword>
<keyword evidence="6" id="KW-0843">Virulence</keyword>
<evidence type="ECO:0000313" key="11">
    <source>
        <dbReference type="Proteomes" id="UP000515153"/>
    </source>
</evidence>
<dbReference type="PANTHER" id="PTHR33365:SF11">
    <property type="entry name" value="TAT PATHWAY SIGNAL SEQUENCE"/>
    <property type="match status" value="1"/>
</dbReference>
<evidence type="ECO:0000313" key="12">
    <source>
        <dbReference type="RefSeq" id="XP_030986047.1"/>
    </source>
</evidence>
<evidence type="ECO:0000256" key="10">
    <source>
        <dbReference type="SAM" id="Phobius"/>
    </source>
</evidence>
<dbReference type="Proteomes" id="UP000515153">
    <property type="component" value="Unplaced"/>
</dbReference>
<reference evidence="12" key="1">
    <citation type="journal article" date="2019" name="Mol. Biol. Evol.">
        <title>Blast fungal genomes show frequent chromosomal changes, gene gains and losses, and effector gene turnover.</title>
        <authorList>
            <person name="Gomez Luciano L.B."/>
            <person name="Jason Tsai I."/>
            <person name="Chuma I."/>
            <person name="Tosa Y."/>
            <person name="Chen Y.H."/>
            <person name="Li J.Y."/>
            <person name="Li M.Y."/>
            <person name="Jade Lu M.Y."/>
            <person name="Nakayashiki H."/>
            <person name="Li W.H."/>
        </authorList>
    </citation>
    <scope>NUCLEOTIDE SEQUENCE</scope>
    <source>
        <strain evidence="12">NI907</strain>
    </source>
</reference>
<comment type="similarity">
    <text evidence="9">Belongs to the ustYa family.</text>
</comment>
<keyword evidence="11" id="KW-1185">Reference proteome</keyword>
<dbReference type="OrthoDB" id="3687641at2759"/>
<evidence type="ECO:0000256" key="6">
    <source>
        <dbReference type="ARBA" id="ARBA00023026"/>
    </source>
</evidence>
<evidence type="ECO:0000256" key="9">
    <source>
        <dbReference type="ARBA" id="ARBA00035112"/>
    </source>
</evidence>
<name>A0A6P8BFY3_PYRGI</name>
<evidence type="ECO:0000256" key="7">
    <source>
        <dbReference type="ARBA" id="ARBA00023136"/>
    </source>
</evidence>
<dbReference type="RefSeq" id="XP_030986047.1">
    <property type="nucleotide sequence ID" value="XM_031122053.1"/>
</dbReference>
<keyword evidence="8" id="KW-0325">Glycoprotein</keyword>
<dbReference type="GeneID" id="41956965"/>
<comment type="subcellular location">
    <subcellularLocation>
        <location evidence="1">Membrane</location>
        <topology evidence="1">Single-pass membrane protein</topology>
    </subcellularLocation>
</comment>
<dbReference type="InterPro" id="IPR021765">
    <property type="entry name" value="UstYa-like"/>
</dbReference>
<proteinExistence type="inferred from homology"/>
<feature type="transmembrane region" description="Helical" evidence="10">
    <location>
        <begin position="53"/>
        <end position="77"/>
    </location>
</feature>
<evidence type="ECO:0000256" key="1">
    <source>
        <dbReference type="ARBA" id="ARBA00004167"/>
    </source>
</evidence>
<keyword evidence="3 10" id="KW-0812">Transmembrane</keyword>
<sequence length="267" mass="29547">MPSYKYEHLEAGDRSPLSCAVPEFVPTTEEDSASRRGSHLPWTSSSNRAGATVLVWLLRIMRLVWMVIVAAASLVVLADIGRSLHGVAIGSDHSGNVPAFPSAIKYFDYVPDFTVDAAEASDAEVDGLRERWSELIPKGRGWTHVTHGLDQLSPPSSDAEGHEVHAIAVFHEIHCLYTIMADYNNAVRNKTTMPAHVRHCFEYLRLTIMCHADTTLEGRPDVIPDTMFQPGVMGSRHVCKDYDAVKAWAADHRTNEQTGILNVQHHG</sequence>
<dbReference type="GO" id="GO:0043386">
    <property type="term" value="P:mycotoxin biosynthetic process"/>
    <property type="evidence" value="ECO:0007669"/>
    <property type="project" value="InterPro"/>
</dbReference>
<dbReference type="PANTHER" id="PTHR33365">
    <property type="entry name" value="YALI0B05434P"/>
    <property type="match status" value="1"/>
</dbReference>
<reference evidence="12" key="3">
    <citation type="submission" date="2025-08" db="UniProtKB">
        <authorList>
            <consortium name="RefSeq"/>
        </authorList>
    </citation>
    <scope>IDENTIFICATION</scope>
    <source>
        <strain evidence="12">NI907</strain>
    </source>
</reference>
<evidence type="ECO:0008006" key="13">
    <source>
        <dbReference type="Google" id="ProtNLM"/>
    </source>
</evidence>
<evidence type="ECO:0000256" key="4">
    <source>
        <dbReference type="ARBA" id="ARBA00022989"/>
    </source>
</evidence>
<dbReference type="GO" id="GO:0016491">
    <property type="term" value="F:oxidoreductase activity"/>
    <property type="evidence" value="ECO:0007669"/>
    <property type="project" value="UniProtKB-KW"/>
</dbReference>
<protein>
    <recommendedName>
        <fullName evidence="13">Oxidase ustYa</fullName>
    </recommendedName>
</protein>
<organism evidence="11 12">
    <name type="scientific">Pyricularia grisea</name>
    <name type="common">Crabgrass-specific blast fungus</name>
    <name type="synonym">Magnaporthe grisea</name>
    <dbReference type="NCBI Taxonomy" id="148305"/>
    <lineage>
        <taxon>Eukaryota</taxon>
        <taxon>Fungi</taxon>
        <taxon>Dikarya</taxon>
        <taxon>Ascomycota</taxon>
        <taxon>Pezizomycotina</taxon>
        <taxon>Sordariomycetes</taxon>
        <taxon>Sordariomycetidae</taxon>
        <taxon>Magnaporthales</taxon>
        <taxon>Pyriculariaceae</taxon>
        <taxon>Pyricularia</taxon>
    </lineage>
</organism>
<dbReference type="KEGG" id="pgri:PgNI_01982"/>
<dbReference type="GO" id="GO:0016020">
    <property type="term" value="C:membrane"/>
    <property type="evidence" value="ECO:0007669"/>
    <property type="project" value="UniProtKB-SubCell"/>
</dbReference>
<evidence type="ECO:0000256" key="3">
    <source>
        <dbReference type="ARBA" id="ARBA00022692"/>
    </source>
</evidence>
<dbReference type="AlphaFoldDB" id="A0A6P8BFY3"/>
<gene>
    <name evidence="12" type="ORF">PgNI_01982</name>
</gene>
<evidence type="ECO:0000256" key="2">
    <source>
        <dbReference type="ARBA" id="ARBA00004685"/>
    </source>
</evidence>
<dbReference type="Pfam" id="PF11807">
    <property type="entry name" value="UstYa"/>
    <property type="match status" value="1"/>
</dbReference>
<reference evidence="12" key="2">
    <citation type="submission" date="2019-10" db="EMBL/GenBank/DDBJ databases">
        <authorList>
            <consortium name="NCBI Genome Project"/>
        </authorList>
    </citation>
    <scope>NUCLEOTIDE SEQUENCE</scope>
    <source>
        <strain evidence="12">NI907</strain>
    </source>
</reference>
<evidence type="ECO:0000256" key="8">
    <source>
        <dbReference type="ARBA" id="ARBA00023180"/>
    </source>
</evidence>
<keyword evidence="7 10" id="KW-0472">Membrane</keyword>